<dbReference type="OrthoDB" id="9795554at2"/>
<gene>
    <name evidence="3" type="ORF">GA0116948_10545</name>
</gene>
<evidence type="ECO:0000313" key="4">
    <source>
        <dbReference type="Proteomes" id="UP000242818"/>
    </source>
</evidence>
<dbReference type="AlphaFoldDB" id="A0A1C4D2S6"/>
<keyword evidence="4" id="KW-1185">Reference proteome</keyword>
<organism evidence="3 4">
    <name type="scientific">Chitinophaga costaii</name>
    <dbReference type="NCBI Taxonomy" id="1335309"/>
    <lineage>
        <taxon>Bacteria</taxon>
        <taxon>Pseudomonadati</taxon>
        <taxon>Bacteroidota</taxon>
        <taxon>Chitinophagia</taxon>
        <taxon>Chitinophagales</taxon>
        <taxon>Chitinophagaceae</taxon>
        <taxon>Chitinophaga</taxon>
    </lineage>
</organism>
<dbReference type="EMBL" id="FMAR01000005">
    <property type="protein sequence ID" value="SCC25744.1"/>
    <property type="molecule type" value="Genomic_DNA"/>
</dbReference>
<dbReference type="Gene3D" id="3.40.50.1110">
    <property type="entry name" value="SGNH hydrolase"/>
    <property type="match status" value="1"/>
</dbReference>
<proteinExistence type="predicted"/>
<protein>
    <recommendedName>
        <fullName evidence="2">Sialate O-acetylesterase domain-containing protein</fullName>
    </recommendedName>
</protein>
<accession>A0A1C4D2S6</accession>
<dbReference type="PANTHER" id="PTHR31988:SF19">
    <property type="entry name" value="9-O-ACETYL-N-ACETYLNEURAMINIC ACID DEACETYLASE-RELATED"/>
    <property type="match status" value="1"/>
</dbReference>
<name>A0A1C4D2S6_9BACT</name>
<dbReference type="Pfam" id="PF03629">
    <property type="entry name" value="SASA"/>
    <property type="match status" value="1"/>
</dbReference>
<dbReference type="GO" id="GO:0016788">
    <property type="term" value="F:hydrolase activity, acting on ester bonds"/>
    <property type="evidence" value="ECO:0007669"/>
    <property type="project" value="UniProtKB-ARBA"/>
</dbReference>
<evidence type="ECO:0000313" key="3">
    <source>
        <dbReference type="EMBL" id="SCC25744.1"/>
    </source>
</evidence>
<dbReference type="Proteomes" id="UP000242818">
    <property type="component" value="Unassembled WGS sequence"/>
</dbReference>
<dbReference type="RefSeq" id="WP_089711257.1">
    <property type="nucleotide sequence ID" value="NZ_FMAR01000005.1"/>
</dbReference>
<dbReference type="InterPro" id="IPR036514">
    <property type="entry name" value="SGNH_hydro_sf"/>
</dbReference>
<evidence type="ECO:0000259" key="2">
    <source>
        <dbReference type="Pfam" id="PF03629"/>
    </source>
</evidence>
<sequence length="276" mass="29647">MASFLLLLSLFLPSLPPQRQLILVAGQSNCTGHGDKTQSVAAGPAAFEYRGSTGTLVPLKDPVGEQVDHFEAAASGSAWPAFAQAWHAQTGDTVIIVPTSRGGSSCHEKARLGAMDTWDNSGTLFAAAVAKTKAAMRATGLPLKCIIWVQGERDANAINDGHLTTAEYKAALQQVVHRFREALGAQLPFYIVKTGYYANHSQAGFHEVQRIQSEVANADPYTKIVFEDAGTFLDKKWMTDEIHYNQTGLNTLGAAVARNILQLTATPQNATHGKAK</sequence>
<reference evidence="3 4" key="1">
    <citation type="submission" date="2016-08" db="EMBL/GenBank/DDBJ databases">
        <authorList>
            <person name="Seilhamer J.J."/>
        </authorList>
    </citation>
    <scope>NUCLEOTIDE SEQUENCE [LARGE SCALE GENOMIC DNA]</scope>
    <source>
        <strain evidence="3 4">A37T2</strain>
    </source>
</reference>
<dbReference type="PANTHER" id="PTHR31988">
    <property type="entry name" value="ESTERASE, PUTATIVE (DUF303)-RELATED"/>
    <property type="match status" value="1"/>
</dbReference>
<dbReference type="SUPFAM" id="SSF52266">
    <property type="entry name" value="SGNH hydrolase"/>
    <property type="match status" value="1"/>
</dbReference>
<dbReference type="InterPro" id="IPR005181">
    <property type="entry name" value="SASA"/>
</dbReference>
<keyword evidence="1" id="KW-0378">Hydrolase</keyword>
<feature type="domain" description="Sialate O-acetylesterase" evidence="2">
    <location>
        <begin position="19"/>
        <end position="261"/>
    </location>
</feature>
<dbReference type="STRING" id="1335309.GA0116948_10545"/>
<evidence type="ECO:0000256" key="1">
    <source>
        <dbReference type="ARBA" id="ARBA00022801"/>
    </source>
</evidence>
<dbReference type="InterPro" id="IPR052940">
    <property type="entry name" value="Carb_Esterase_6"/>
</dbReference>